<gene>
    <name evidence="1" type="ORF">EV102420_08_03320</name>
</gene>
<dbReference type="Proteomes" id="UP000029462">
    <property type="component" value="Unassembled WGS sequence"/>
</dbReference>
<evidence type="ECO:0000313" key="1">
    <source>
        <dbReference type="EMBL" id="GAL57869.1"/>
    </source>
</evidence>
<proteinExistence type="predicted"/>
<dbReference type="AlphaFoldDB" id="A0A090V3M5"/>
<dbReference type="STRING" id="1115515.EV102420_08_03320"/>
<comment type="caution">
    <text evidence="1">The sequence shown here is derived from an EMBL/GenBank/DDBJ whole genome shotgun (WGS) entry which is preliminary data.</text>
</comment>
<sequence length="184" mass="20447">MFNNALISEYVLSDNIPQYQNQTWSGETITRMVGVQYYTLSFKVTLNKKYRNELANFYASYAYGKPFDMSLGWWGSYTGTQTSGIQATGARAAGATSIAVTQNTLEIGSLVQFNGHKKLYRVVGNDGYTITIFPGLTRAIQTSEVLMYDNLQGSFILTPQNATYQLPSTNVIEVTIQATENIRG</sequence>
<dbReference type="RefSeq" id="WP_042390504.1">
    <property type="nucleotide sequence ID" value="NZ_BBMZ01000008.1"/>
</dbReference>
<name>A0A090V3M5_PSEVU</name>
<dbReference type="eggNOG" id="ENOG503410V">
    <property type="taxonomic scope" value="Bacteria"/>
</dbReference>
<dbReference type="OrthoDB" id="6631285at2"/>
<dbReference type="EMBL" id="BBMZ01000008">
    <property type="protein sequence ID" value="GAL57869.1"/>
    <property type="molecule type" value="Genomic_DNA"/>
</dbReference>
<organism evidence="1 2">
    <name type="scientific">Pseudescherichia vulneris NBRC 102420</name>
    <dbReference type="NCBI Taxonomy" id="1115515"/>
    <lineage>
        <taxon>Bacteria</taxon>
        <taxon>Pseudomonadati</taxon>
        <taxon>Pseudomonadota</taxon>
        <taxon>Gammaproteobacteria</taxon>
        <taxon>Enterobacterales</taxon>
        <taxon>Enterobacteriaceae</taxon>
        <taxon>Pseudescherichia</taxon>
    </lineage>
</organism>
<evidence type="ECO:0000313" key="2">
    <source>
        <dbReference type="Proteomes" id="UP000029462"/>
    </source>
</evidence>
<protein>
    <submittedName>
        <fullName evidence="1">Uncharacterized protein</fullName>
    </submittedName>
</protein>
<reference evidence="1 2" key="1">
    <citation type="submission" date="2014-09" db="EMBL/GenBank/DDBJ databases">
        <title>Whole genome shotgun sequence of Escherichia vulneris NBRC 102420.</title>
        <authorList>
            <person name="Yoshida Y."/>
            <person name="Hosoyama A."/>
            <person name="Tsuchikane K."/>
            <person name="Ohji S."/>
            <person name="Ichikawa N."/>
            <person name="Kimura A."/>
            <person name="Yamazoe A."/>
            <person name="Ezaki T."/>
            <person name="Fujita N."/>
        </authorList>
    </citation>
    <scope>NUCLEOTIDE SEQUENCE [LARGE SCALE GENOMIC DNA]</scope>
    <source>
        <strain evidence="1 2">NBRC 102420</strain>
    </source>
</reference>
<accession>A0A090V3M5</accession>
<keyword evidence="2" id="KW-1185">Reference proteome</keyword>